<evidence type="ECO:0000313" key="2">
    <source>
        <dbReference type="Proteomes" id="UP001165395"/>
    </source>
</evidence>
<dbReference type="EMBL" id="JAJBZT010000013">
    <property type="protein sequence ID" value="MCB6185221.1"/>
    <property type="molecule type" value="Genomic_DNA"/>
</dbReference>
<evidence type="ECO:0000313" key="1">
    <source>
        <dbReference type="EMBL" id="MCB6185221.1"/>
    </source>
</evidence>
<keyword evidence="2" id="KW-1185">Reference proteome</keyword>
<name>A0ABS8DAJ0_9NEIS</name>
<protein>
    <submittedName>
        <fullName evidence="1">Uncharacterized protein</fullName>
    </submittedName>
</protein>
<sequence length="111" mass="12020">MLAHEFKAIHSSISDVQSHPMPVAIHRLTNNCHLKCNLLGTQRQYCFGLVSKPHSYRLTSSDQLKAGHLTTLGNGRQNLANLTRASGHGVIAQHTPQPLQGAPAAGFIGEF</sequence>
<proteinExistence type="predicted"/>
<accession>A0ABS8DAJ0</accession>
<organism evidence="1 2">
    <name type="scientific">Leeia speluncae</name>
    <dbReference type="NCBI Taxonomy" id="2884804"/>
    <lineage>
        <taxon>Bacteria</taxon>
        <taxon>Pseudomonadati</taxon>
        <taxon>Pseudomonadota</taxon>
        <taxon>Betaproteobacteria</taxon>
        <taxon>Neisseriales</taxon>
        <taxon>Leeiaceae</taxon>
        <taxon>Leeia</taxon>
    </lineage>
</organism>
<reference evidence="1" key="1">
    <citation type="submission" date="2021-10" db="EMBL/GenBank/DDBJ databases">
        <title>The complete genome sequence of Leeia sp. TBRC 13508.</title>
        <authorList>
            <person name="Charoenyingcharoen P."/>
            <person name="Yukphan P."/>
        </authorList>
    </citation>
    <scope>NUCLEOTIDE SEQUENCE</scope>
    <source>
        <strain evidence="1">TBRC 13508</strain>
    </source>
</reference>
<dbReference type="Proteomes" id="UP001165395">
    <property type="component" value="Unassembled WGS sequence"/>
</dbReference>
<gene>
    <name evidence="1" type="ORF">LIN78_16870</name>
</gene>
<dbReference type="RefSeq" id="WP_227182052.1">
    <property type="nucleotide sequence ID" value="NZ_JAJBZT010000013.1"/>
</dbReference>
<comment type="caution">
    <text evidence="1">The sequence shown here is derived from an EMBL/GenBank/DDBJ whole genome shotgun (WGS) entry which is preliminary data.</text>
</comment>